<comment type="caution">
    <text evidence="2">The sequence shown here is derived from an EMBL/GenBank/DDBJ whole genome shotgun (WGS) entry which is preliminary data.</text>
</comment>
<organism evidence="2 3">
    <name type="scientific">Pyrenophora tritici-repentis</name>
    <dbReference type="NCBI Taxonomy" id="45151"/>
    <lineage>
        <taxon>Eukaryota</taxon>
        <taxon>Fungi</taxon>
        <taxon>Dikarya</taxon>
        <taxon>Ascomycota</taxon>
        <taxon>Pezizomycotina</taxon>
        <taxon>Dothideomycetes</taxon>
        <taxon>Pleosporomycetidae</taxon>
        <taxon>Pleosporales</taxon>
        <taxon>Pleosporineae</taxon>
        <taxon>Pleosporaceae</taxon>
        <taxon>Pyrenophora</taxon>
    </lineage>
</organism>
<dbReference type="KEGG" id="ptrr:6344279"/>
<dbReference type="RefSeq" id="XP_001936357.2">
    <property type="nucleotide sequence ID" value="XM_001936322.2"/>
</dbReference>
<dbReference type="Proteomes" id="UP000245464">
    <property type="component" value="Chromosome 5"/>
</dbReference>
<sequence length="290" mass="33024">MPGQQLPTSTDPASRASMSLASLQRNNRRIAPMLNNWVDEPDVTTRLVNFGTEYLQSLYEAGIEDLLETSTVKSGSSMAPALIHQSNASIHNPPSLRSYCTDSTPTETSICTGLAGTFSGVPLLVERNNDGILEIPDVVCPTPMFECVFWFLNCDYTFVDKEEWEVHCASHLRGEEPPQTAQCPLCDWTVTCEFGKMAWDMRMEHIAYDHVMQGQTLQRTSRPDFHLFEFLWQRRLIDDEDLKELKGGNHNLSHPPANFVETVGRRRDRDGRRHRTQHVRAPRQPVPRRS</sequence>
<evidence type="ECO:0000313" key="2">
    <source>
        <dbReference type="EMBL" id="KAF7570250.1"/>
    </source>
</evidence>
<reference evidence="2 3" key="1">
    <citation type="journal article" date="2018" name="BMC Genomics">
        <title>Comparative genomics of the wheat fungal pathogen Pyrenophora tritici-repentis reveals chromosomal variations and genome plasticity.</title>
        <authorList>
            <person name="Moolhuijzen P."/>
            <person name="See P.T."/>
            <person name="Hane J.K."/>
            <person name="Shi G."/>
            <person name="Liu Z."/>
            <person name="Oliver R.P."/>
            <person name="Moffat C.S."/>
        </authorList>
    </citation>
    <scope>NUCLEOTIDE SEQUENCE [LARGE SCALE GENOMIC DNA]</scope>
    <source>
        <strain evidence="2">M4</strain>
    </source>
</reference>
<gene>
    <name evidence="2" type="ORF">PtrM4_102520</name>
</gene>
<name>A0A2W1DG96_9PLEO</name>
<protein>
    <submittedName>
        <fullName evidence="2">Uncharacterized protein</fullName>
    </submittedName>
</protein>
<dbReference type="AlphaFoldDB" id="A0A2W1DG96"/>
<proteinExistence type="predicted"/>
<dbReference type="GeneID" id="6344279"/>
<evidence type="ECO:0000256" key="1">
    <source>
        <dbReference type="SAM" id="MobiDB-lite"/>
    </source>
</evidence>
<feature type="region of interest" description="Disordered" evidence="1">
    <location>
        <begin position="246"/>
        <end position="290"/>
    </location>
</feature>
<feature type="compositionally biased region" description="Basic residues" evidence="1">
    <location>
        <begin position="272"/>
        <end position="290"/>
    </location>
</feature>
<evidence type="ECO:0000313" key="3">
    <source>
        <dbReference type="Proteomes" id="UP000245464"/>
    </source>
</evidence>
<dbReference type="EMBL" id="NQIK02000005">
    <property type="protein sequence ID" value="KAF7570250.1"/>
    <property type="molecule type" value="Genomic_DNA"/>
</dbReference>
<accession>A0A2W1DG96</accession>